<proteinExistence type="predicted"/>
<organism evidence="1 2">
    <name type="scientific">Araneus ventricosus</name>
    <name type="common">Orbweaver spider</name>
    <name type="synonym">Epeira ventricosa</name>
    <dbReference type="NCBI Taxonomy" id="182803"/>
    <lineage>
        <taxon>Eukaryota</taxon>
        <taxon>Metazoa</taxon>
        <taxon>Ecdysozoa</taxon>
        <taxon>Arthropoda</taxon>
        <taxon>Chelicerata</taxon>
        <taxon>Arachnida</taxon>
        <taxon>Araneae</taxon>
        <taxon>Araneomorphae</taxon>
        <taxon>Entelegynae</taxon>
        <taxon>Araneoidea</taxon>
        <taxon>Araneidae</taxon>
        <taxon>Araneus</taxon>
    </lineage>
</organism>
<comment type="caution">
    <text evidence="1">The sequence shown here is derived from an EMBL/GenBank/DDBJ whole genome shotgun (WGS) entry which is preliminary data.</text>
</comment>
<reference evidence="1 2" key="1">
    <citation type="journal article" date="2019" name="Sci. Rep.">
        <title>Orb-weaving spider Araneus ventricosus genome elucidates the spidroin gene catalogue.</title>
        <authorList>
            <person name="Kono N."/>
            <person name="Nakamura H."/>
            <person name="Ohtoshi R."/>
            <person name="Moran D.A.P."/>
            <person name="Shinohara A."/>
            <person name="Yoshida Y."/>
            <person name="Fujiwara M."/>
            <person name="Mori M."/>
            <person name="Tomita M."/>
            <person name="Arakawa K."/>
        </authorList>
    </citation>
    <scope>NUCLEOTIDE SEQUENCE [LARGE SCALE GENOMIC DNA]</scope>
</reference>
<dbReference type="AlphaFoldDB" id="A0A4Y2F8T3"/>
<accession>A0A4Y2F8T3</accession>
<keyword evidence="2" id="KW-1185">Reference proteome</keyword>
<sequence>MKTPENRRVSYPEPKFIHDIKIPALPFRELICPTQKFLADRRSLGTRHAFPPTVGASNPPVNCRALPGRRIRTVAGRLPVPDLNANHSKDGNFSSSEWFRKTIPTHFFSI</sequence>
<evidence type="ECO:0000313" key="2">
    <source>
        <dbReference type="Proteomes" id="UP000499080"/>
    </source>
</evidence>
<name>A0A4Y2F8T3_ARAVE</name>
<evidence type="ECO:0000313" key="1">
    <source>
        <dbReference type="EMBL" id="GBM37078.1"/>
    </source>
</evidence>
<gene>
    <name evidence="1" type="ORF">AVEN_138131_1</name>
</gene>
<protein>
    <submittedName>
        <fullName evidence="1">Uncharacterized protein</fullName>
    </submittedName>
</protein>
<dbReference type="Proteomes" id="UP000499080">
    <property type="component" value="Unassembled WGS sequence"/>
</dbReference>
<dbReference type="EMBL" id="BGPR01000828">
    <property type="protein sequence ID" value="GBM37078.1"/>
    <property type="molecule type" value="Genomic_DNA"/>
</dbReference>